<evidence type="ECO:0000313" key="1">
    <source>
        <dbReference type="EMBL" id="MBX51856.1"/>
    </source>
</evidence>
<accession>A0A2P2PAS2</accession>
<dbReference type="AlphaFoldDB" id="A0A2P2PAS2"/>
<protein>
    <submittedName>
        <fullName evidence="1">Uncharacterized protein</fullName>
    </submittedName>
</protein>
<name>A0A2P2PAS2_RHIMU</name>
<organism evidence="1">
    <name type="scientific">Rhizophora mucronata</name>
    <name type="common">Asiatic mangrove</name>
    <dbReference type="NCBI Taxonomy" id="61149"/>
    <lineage>
        <taxon>Eukaryota</taxon>
        <taxon>Viridiplantae</taxon>
        <taxon>Streptophyta</taxon>
        <taxon>Embryophyta</taxon>
        <taxon>Tracheophyta</taxon>
        <taxon>Spermatophyta</taxon>
        <taxon>Magnoliopsida</taxon>
        <taxon>eudicotyledons</taxon>
        <taxon>Gunneridae</taxon>
        <taxon>Pentapetalae</taxon>
        <taxon>rosids</taxon>
        <taxon>fabids</taxon>
        <taxon>Malpighiales</taxon>
        <taxon>Rhizophoraceae</taxon>
        <taxon>Rhizophora</taxon>
    </lineage>
</organism>
<reference evidence="1" key="1">
    <citation type="submission" date="2018-02" db="EMBL/GenBank/DDBJ databases">
        <title>Rhizophora mucronata_Transcriptome.</title>
        <authorList>
            <person name="Meera S.P."/>
            <person name="Sreeshan A."/>
            <person name="Augustine A."/>
        </authorList>
    </citation>
    <scope>NUCLEOTIDE SEQUENCE</scope>
    <source>
        <tissue evidence="1">Leaf</tissue>
    </source>
</reference>
<dbReference type="EMBL" id="GGEC01071372">
    <property type="protein sequence ID" value="MBX51856.1"/>
    <property type="molecule type" value="Transcribed_RNA"/>
</dbReference>
<sequence length="25" mass="2824">MNMKAKGLLPQKLSAWGLLRPLFPI</sequence>
<proteinExistence type="predicted"/>